<dbReference type="AlphaFoldDB" id="A0A8B5YG65"/>
<dbReference type="EMBL" id="NILC01000010">
    <property type="protein sequence ID" value="TWL31827.1"/>
    <property type="molecule type" value="Genomic_DNA"/>
</dbReference>
<proteinExistence type="predicted"/>
<accession>A0A8B5YG65</accession>
<dbReference type="Proteomes" id="UP000435910">
    <property type="component" value="Unassembled WGS sequence"/>
</dbReference>
<name>A0A8B5YG65_BACLI</name>
<gene>
    <name evidence="1" type="ORF">CHCC16736_0995</name>
</gene>
<sequence>MKMEYPSIYIIKPSFILKQTITMISMKQLEHSINQMLEILTLPAALRKQNSLD</sequence>
<reference evidence="1 2" key="1">
    <citation type="submission" date="2019-06" db="EMBL/GenBank/DDBJ databases">
        <title>Genome sequence analysis of &gt;100 Bacillus licheniformis strains suggests intrinsic resistance to this species.</title>
        <authorList>
            <person name="Wels M."/>
            <person name="Siezen R.J."/>
            <person name="Johansen E."/>
            <person name="Stuer-Lauridsen B."/>
            <person name="Bjerre K."/>
            <person name="Nielsen B.K.K."/>
        </authorList>
    </citation>
    <scope>NUCLEOTIDE SEQUENCE [LARGE SCALE GENOMIC DNA]</scope>
    <source>
        <strain evidence="1 2">BAC-16736</strain>
    </source>
</reference>
<comment type="caution">
    <text evidence="1">The sequence shown here is derived from an EMBL/GenBank/DDBJ whole genome shotgun (WGS) entry which is preliminary data.</text>
</comment>
<organism evidence="1 2">
    <name type="scientific">Bacillus licheniformis</name>
    <dbReference type="NCBI Taxonomy" id="1402"/>
    <lineage>
        <taxon>Bacteria</taxon>
        <taxon>Bacillati</taxon>
        <taxon>Bacillota</taxon>
        <taxon>Bacilli</taxon>
        <taxon>Bacillales</taxon>
        <taxon>Bacillaceae</taxon>
        <taxon>Bacillus</taxon>
    </lineage>
</organism>
<protein>
    <submittedName>
        <fullName evidence="1">Uncharacterized protein</fullName>
    </submittedName>
</protein>
<evidence type="ECO:0000313" key="2">
    <source>
        <dbReference type="Proteomes" id="UP000435910"/>
    </source>
</evidence>
<evidence type="ECO:0000313" key="1">
    <source>
        <dbReference type="EMBL" id="TWL31827.1"/>
    </source>
</evidence>